<dbReference type="InterPro" id="IPR029058">
    <property type="entry name" value="AB_hydrolase_fold"/>
</dbReference>
<dbReference type="STRING" id="31958.SD37_36490"/>
<dbReference type="RefSeq" id="WP_044854537.1">
    <property type="nucleotide sequence ID" value="NZ_CP016174.1"/>
</dbReference>
<dbReference type="AlphaFoldDB" id="A0A193C7Y1"/>
<keyword evidence="2" id="KW-0720">Serine protease</keyword>
<evidence type="ECO:0000313" key="5">
    <source>
        <dbReference type="Proteomes" id="UP000093695"/>
    </source>
</evidence>
<evidence type="ECO:0000256" key="1">
    <source>
        <dbReference type="ARBA" id="ARBA00022801"/>
    </source>
</evidence>
<dbReference type="eggNOG" id="COG1506">
    <property type="taxonomic scope" value="Bacteria"/>
</dbReference>
<reference evidence="4 5" key="1">
    <citation type="journal article" date="2015" name="Genome Announc.">
        <title>Draft Genome Sequence of Norvancomycin-Producing Strain Amycolatopsis orientalis CPCC200066.</title>
        <authorList>
            <person name="Lei X."/>
            <person name="Yuan F."/>
            <person name="Shi Y."/>
            <person name="Li X."/>
            <person name="Wang L."/>
            <person name="Hong B."/>
        </authorList>
    </citation>
    <scope>NUCLEOTIDE SEQUENCE [LARGE SCALE GENOMIC DNA]</scope>
    <source>
        <strain evidence="4 5">B-37</strain>
    </source>
</reference>
<dbReference type="GO" id="GO:0004252">
    <property type="term" value="F:serine-type endopeptidase activity"/>
    <property type="evidence" value="ECO:0007669"/>
    <property type="project" value="TreeGrafter"/>
</dbReference>
<dbReference type="SUPFAM" id="SSF82171">
    <property type="entry name" value="DPP6 N-terminal domain-like"/>
    <property type="match status" value="1"/>
</dbReference>
<dbReference type="KEGG" id="aori:SD37_36490"/>
<name>A0A193C7Y1_AMYOR</name>
<dbReference type="Gene3D" id="2.120.10.30">
    <property type="entry name" value="TolB, C-terminal domain"/>
    <property type="match status" value="1"/>
</dbReference>
<keyword evidence="5" id="KW-1185">Reference proteome</keyword>
<dbReference type="Gene3D" id="3.40.50.1820">
    <property type="entry name" value="alpha/beta hydrolase"/>
    <property type="match status" value="1"/>
</dbReference>
<dbReference type="InterPro" id="IPR001375">
    <property type="entry name" value="Peptidase_S9_cat"/>
</dbReference>
<keyword evidence="1" id="KW-0378">Hydrolase</keyword>
<dbReference type="PANTHER" id="PTHR42776:SF27">
    <property type="entry name" value="DIPEPTIDYL PEPTIDASE FAMILY MEMBER 6"/>
    <property type="match status" value="1"/>
</dbReference>
<organism evidence="4 5">
    <name type="scientific">Amycolatopsis orientalis</name>
    <name type="common">Nocardia orientalis</name>
    <dbReference type="NCBI Taxonomy" id="31958"/>
    <lineage>
        <taxon>Bacteria</taxon>
        <taxon>Bacillati</taxon>
        <taxon>Actinomycetota</taxon>
        <taxon>Actinomycetes</taxon>
        <taxon>Pseudonocardiales</taxon>
        <taxon>Pseudonocardiaceae</taxon>
        <taxon>Amycolatopsis</taxon>
    </lineage>
</organism>
<dbReference type="Proteomes" id="UP000093695">
    <property type="component" value="Chromosome"/>
</dbReference>
<evidence type="ECO:0000256" key="2">
    <source>
        <dbReference type="ARBA" id="ARBA00022825"/>
    </source>
</evidence>
<dbReference type="InterPro" id="IPR011659">
    <property type="entry name" value="WD40"/>
</dbReference>
<dbReference type="Pfam" id="PF07676">
    <property type="entry name" value="PD40"/>
    <property type="match status" value="2"/>
</dbReference>
<dbReference type="PANTHER" id="PTHR42776">
    <property type="entry name" value="SERINE PEPTIDASE S9 FAMILY MEMBER"/>
    <property type="match status" value="1"/>
</dbReference>
<keyword evidence="2" id="KW-0645">Protease</keyword>
<protein>
    <submittedName>
        <fullName evidence="4">Peptidase S9</fullName>
    </submittedName>
</protein>
<evidence type="ECO:0000259" key="3">
    <source>
        <dbReference type="Pfam" id="PF00326"/>
    </source>
</evidence>
<evidence type="ECO:0000313" key="4">
    <source>
        <dbReference type="EMBL" id="ANN20549.1"/>
    </source>
</evidence>
<dbReference type="GO" id="GO:0006508">
    <property type="term" value="P:proteolysis"/>
    <property type="evidence" value="ECO:0007669"/>
    <property type="project" value="InterPro"/>
</dbReference>
<gene>
    <name evidence="4" type="ORF">SD37_36490</name>
</gene>
<feature type="domain" description="Peptidase S9 prolyl oligopeptidase catalytic" evidence="3">
    <location>
        <begin position="388"/>
        <end position="591"/>
    </location>
</feature>
<dbReference type="Pfam" id="PF00326">
    <property type="entry name" value="Peptidase_S9"/>
    <property type="match status" value="1"/>
</dbReference>
<dbReference type="EMBL" id="CP016174">
    <property type="protein sequence ID" value="ANN20549.1"/>
    <property type="molecule type" value="Genomic_DNA"/>
</dbReference>
<dbReference type="InterPro" id="IPR011042">
    <property type="entry name" value="6-blade_b-propeller_TolB-like"/>
</dbReference>
<dbReference type="SUPFAM" id="SSF53474">
    <property type="entry name" value="alpha/beta-Hydrolases"/>
    <property type="match status" value="1"/>
</dbReference>
<sequence>MLTAESIVDSHVPSEPALSPDGRRIAYTVATITKGVPEIWLAAVDGSEKPRKLAEGSSPKWSPDSTTLYFLRDGRLYAEGEPEPLIAWRSEITGFLPMREQVVFIAEDETPVPAIRVWSESLRPERLRIFDPRTGEIRTLTEDHVVGVARRQDDGALAVLTWPTPELDPGGLEPRLAVVDPMTGEKRDLGQTPVEATSPVWWRDLDGWHVAYLATPELVGGWAVFDVPVETGEHRNLTAESTCPIRLTQVDSGVPLVLVADGLDTALHRLGSGEVSFWRGQADTLTSNGEIVATVLSTAHRPKDVHCGPVGGSLTRVSDTAPEFAGISWGSQERLSYKASDGLALDGLLVLPPGKNREDGPFSLVTLPHGGPYDRNADRFMLNWYPSAQWFALAGHAVFLPNPRGGQGHGHEFAASVAGRVGLEEWSDLETGIDLLVAEGVADPERLGIAGWSHGGFVAAWAVGQTRRFKAALMGAGICDWGMLAATGEFGPLEAGLGGSTGWEGEGPHRHDQLSPISYASKIETPVLIVHGADDTNVPYSQAEFFHRALRHFGVEHDLVVYPGEGHSIRGRENQLDLLRRTREWFSRLLDPA</sequence>
<accession>A0A193C7Y1</accession>
<proteinExistence type="predicted"/>